<dbReference type="EMBL" id="JAAKFY010000015">
    <property type="protein sequence ID" value="KAF3845168.1"/>
    <property type="molecule type" value="Genomic_DNA"/>
</dbReference>
<accession>A0A7J5Y9Y7</accession>
<dbReference type="GO" id="GO:0005737">
    <property type="term" value="C:cytoplasm"/>
    <property type="evidence" value="ECO:0007669"/>
    <property type="project" value="TreeGrafter"/>
</dbReference>
<dbReference type="PROSITE" id="PS50812">
    <property type="entry name" value="PWWP"/>
    <property type="match status" value="1"/>
</dbReference>
<evidence type="ECO:0000313" key="7">
    <source>
        <dbReference type="EMBL" id="KAF3845168.1"/>
    </source>
</evidence>
<dbReference type="FunFam" id="2.30.30.140:FF:000006">
    <property type="entry name" value="DNA (Cytosine-5)-methyltransferase 3B isoform 3"/>
    <property type="match status" value="1"/>
</dbReference>
<feature type="domain" description="PWWP" evidence="6">
    <location>
        <begin position="310"/>
        <end position="368"/>
    </location>
</feature>
<dbReference type="InterPro" id="IPR040552">
    <property type="entry name" value="DNMT3_ADD_GATA1-like"/>
</dbReference>
<evidence type="ECO:0000256" key="5">
    <source>
        <dbReference type="SAM" id="MobiDB-lite"/>
    </source>
</evidence>
<keyword evidence="8" id="KW-1185">Reference proteome</keyword>
<dbReference type="GO" id="GO:0045892">
    <property type="term" value="P:negative regulation of DNA-templated transcription"/>
    <property type="evidence" value="ECO:0007669"/>
    <property type="project" value="TreeGrafter"/>
</dbReference>
<keyword evidence="3" id="KW-0808">Transferase</keyword>
<reference evidence="7 8" key="1">
    <citation type="submission" date="2020-03" db="EMBL/GenBank/DDBJ databases">
        <title>Dissostichus mawsoni Genome sequencing and assembly.</title>
        <authorList>
            <person name="Park H."/>
        </authorList>
    </citation>
    <scope>NUCLEOTIDE SEQUENCE [LARGE SCALE GENOMIC DNA]</scope>
    <source>
        <strain evidence="7">DM0001</strain>
        <tissue evidence="7">Muscle</tissue>
    </source>
</reference>
<dbReference type="EC" id="2.1.1.37" evidence="1"/>
<dbReference type="AlphaFoldDB" id="A0A7J5Y9Y7"/>
<evidence type="ECO:0000256" key="1">
    <source>
        <dbReference type="ARBA" id="ARBA00011975"/>
    </source>
</evidence>
<name>A0A7J5Y9Y7_DISMA</name>
<dbReference type="GO" id="GO:0003886">
    <property type="term" value="F:DNA (cytosine-5-)-methyltransferase activity"/>
    <property type="evidence" value="ECO:0007669"/>
    <property type="project" value="UniProtKB-EC"/>
</dbReference>
<dbReference type="Gene3D" id="1.10.720.50">
    <property type="entry name" value="PWWP, helical domain"/>
    <property type="match status" value="1"/>
</dbReference>
<dbReference type="InterPro" id="IPR054724">
    <property type="entry name" value="DNM3A_N"/>
</dbReference>
<dbReference type="Pfam" id="PF00145">
    <property type="entry name" value="DNA_methylase"/>
    <property type="match status" value="1"/>
</dbReference>
<dbReference type="PROSITE" id="PS00094">
    <property type="entry name" value="C5_MTASE_1"/>
    <property type="match status" value="1"/>
</dbReference>
<feature type="region of interest" description="Disordered" evidence="5">
    <location>
        <begin position="153"/>
        <end position="258"/>
    </location>
</feature>
<dbReference type="Gene3D" id="2.20.70.90">
    <property type="match status" value="1"/>
</dbReference>
<protein>
    <recommendedName>
        <fullName evidence="1">DNA (cytosine-5-)-methyltransferase</fullName>
        <ecNumber evidence="1">2.1.1.37</ecNumber>
    </recommendedName>
</protein>
<dbReference type="Gene3D" id="3.40.50.150">
    <property type="entry name" value="Vaccinia Virus protein VP39"/>
    <property type="match status" value="1"/>
</dbReference>
<evidence type="ECO:0000256" key="4">
    <source>
        <dbReference type="ARBA" id="ARBA00022691"/>
    </source>
</evidence>
<dbReference type="SUPFAM" id="SSF63748">
    <property type="entry name" value="Tudor/PWWP/MBT"/>
    <property type="match status" value="1"/>
</dbReference>
<dbReference type="InterPro" id="IPR001525">
    <property type="entry name" value="C5_MeTfrase"/>
</dbReference>
<feature type="compositionally biased region" description="Basic and acidic residues" evidence="5">
    <location>
        <begin position="236"/>
        <end position="251"/>
    </location>
</feature>
<dbReference type="OrthoDB" id="641149at2759"/>
<feature type="compositionally biased region" description="Polar residues" evidence="5">
    <location>
        <begin position="187"/>
        <end position="204"/>
    </location>
</feature>
<dbReference type="Gene3D" id="2.30.30.140">
    <property type="match status" value="1"/>
</dbReference>
<feature type="compositionally biased region" description="Acidic residues" evidence="5">
    <location>
        <begin position="57"/>
        <end position="66"/>
    </location>
</feature>
<sequence length="888" mass="101199">MFEGYSAVFNAPTWAPRGKIFKTNLDVSIRKRQSLGPCGPAQWQPLQRAVLLEESWPAEEAEDGREEGEKRKEAPGDSETKRVRPGTWENRGESTILDMVTEEKSAKSSASCKVVKPATKRKQFPVESCGLLKGCMGMGNSYSGLGRPSMAQVHNGELGGHRDRTSDACFPKQEKREVENVIPRNPASCQAEDSLQSLSPSSENGFLHGREDQDSDKEKDDSPTTPCKKRGRRKLEHPTKYVEHKEEDRRAAVKTGAGRGKRGVGWEISLRQRPMPRITFQAGDPYYINKRTREEWLAKWKTEDGRGFGIGELVWGKLRGFSWWPGRVVSWWMTGRSRAAEGTRWVMWFGDGKFSVVCVEKLMHLSSFSNAFHQPTYNKQPMYKKAIYEVLQAASTRAGKAFMACPDSDETETSKSLEMLNKQMIDWAMTGFQPTGPKALEPPEEERNPYKEVYPEMWVEPEAAAYTPPPAKKPRKSTTEKFKVKDIIDERTRERLVQEVRQKCRSIEDICISCGSLNISREHPLFAGGMCQSCKCVDLLVGQGAAHMAINEDPWNCFMCSPKNSFGLLGRRSDWPSRLQHFFANNHDQDFEAPKDYPPVMVEKRKPIRVLSLFDGIATGLLVLKDLGIEVDRYIASEVCEDSITVGIVRHQGRIMYVGDVRTVTRKHHTFIYTASVFISVFLTLFLIFKQIHEWGPFDLVIGGSPCNDLSIVNPARKEGTGRLFFEFYRLLHEARPKEGETRPFFWLFENVVAMGVSDKRDISRFLECNPVMIDAKEVPLSAMFNDRVDLQDCLEHGRTAKFGKVRTITTRSNSIKQGKDQHFPVYMNEKEDILWCTEMERIFGFPVHYTDVSNMSRLARQRLLGRSWSVPVIRHLFAPLKDYFACV</sequence>
<dbReference type="SUPFAM" id="SSF53335">
    <property type="entry name" value="S-adenosyl-L-methionine-dependent methyltransferases"/>
    <property type="match status" value="1"/>
</dbReference>
<evidence type="ECO:0000313" key="8">
    <source>
        <dbReference type="Proteomes" id="UP000518266"/>
    </source>
</evidence>
<feature type="region of interest" description="Disordered" evidence="5">
    <location>
        <begin position="57"/>
        <end position="86"/>
    </location>
</feature>
<dbReference type="GO" id="GO:0005634">
    <property type="term" value="C:nucleus"/>
    <property type="evidence" value="ECO:0007669"/>
    <property type="project" value="TreeGrafter"/>
</dbReference>
<dbReference type="Pfam" id="PF00855">
    <property type="entry name" value="PWWP"/>
    <property type="match status" value="1"/>
</dbReference>
<gene>
    <name evidence="7" type="ORF">F7725_008331</name>
</gene>
<dbReference type="InterPro" id="IPR018117">
    <property type="entry name" value="C5_DNA_meth_AS"/>
</dbReference>
<keyword evidence="4" id="KW-0949">S-adenosyl-L-methionine</keyword>
<dbReference type="InterPro" id="IPR029063">
    <property type="entry name" value="SAM-dependent_MTases_sf"/>
</dbReference>
<dbReference type="Proteomes" id="UP000518266">
    <property type="component" value="Unassembled WGS sequence"/>
</dbReference>
<dbReference type="GO" id="GO:0032259">
    <property type="term" value="P:methylation"/>
    <property type="evidence" value="ECO:0007669"/>
    <property type="project" value="UniProtKB-KW"/>
</dbReference>
<dbReference type="CDD" id="cd20154">
    <property type="entry name" value="PWWP_DNMT3A"/>
    <property type="match status" value="1"/>
</dbReference>
<evidence type="ECO:0000259" key="6">
    <source>
        <dbReference type="PROSITE" id="PS50812"/>
    </source>
</evidence>
<organism evidence="7 8">
    <name type="scientific">Dissostichus mawsoni</name>
    <name type="common">Antarctic cod</name>
    <dbReference type="NCBI Taxonomy" id="36200"/>
    <lineage>
        <taxon>Eukaryota</taxon>
        <taxon>Metazoa</taxon>
        <taxon>Chordata</taxon>
        <taxon>Craniata</taxon>
        <taxon>Vertebrata</taxon>
        <taxon>Euteleostomi</taxon>
        <taxon>Actinopterygii</taxon>
        <taxon>Neopterygii</taxon>
        <taxon>Teleostei</taxon>
        <taxon>Neoteleostei</taxon>
        <taxon>Acanthomorphata</taxon>
        <taxon>Eupercaria</taxon>
        <taxon>Perciformes</taxon>
        <taxon>Notothenioidei</taxon>
        <taxon>Nototheniidae</taxon>
        <taxon>Dissostichus</taxon>
    </lineage>
</organism>
<comment type="caution">
    <text evidence="7">The sequence shown here is derived from an EMBL/GenBank/DDBJ whole genome shotgun (WGS) entry which is preliminary data.</text>
</comment>
<proteinExistence type="predicted"/>
<feature type="compositionally biased region" description="Basic and acidic residues" evidence="5">
    <location>
        <begin position="208"/>
        <end position="222"/>
    </location>
</feature>
<dbReference type="Pfam" id="PF22855">
    <property type="entry name" value="DNM3A_N"/>
    <property type="match status" value="1"/>
</dbReference>
<feature type="compositionally biased region" description="Basic and acidic residues" evidence="5">
    <location>
        <begin position="67"/>
        <end position="82"/>
    </location>
</feature>
<evidence type="ECO:0000256" key="2">
    <source>
        <dbReference type="ARBA" id="ARBA00022603"/>
    </source>
</evidence>
<keyword evidence="2" id="KW-0489">Methyltransferase</keyword>
<dbReference type="InterPro" id="IPR050390">
    <property type="entry name" value="C5-Methyltransferase"/>
</dbReference>
<dbReference type="PANTHER" id="PTHR23068:SF10">
    <property type="entry name" value="DNA (CYTOSINE-5)-METHYLTRANSFERASE 3A"/>
    <property type="match status" value="1"/>
</dbReference>
<dbReference type="Pfam" id="PF17980">
    <property type="entry name" value="ADD_DNMT3"/>
    <property type="match status" value="1"/>
</dbReference>
<dbReference type="PANTHER" id="PTHR23068">
    <property type="entry name" value="DNA CYTOSINE-5- -METHYLTRANSFERASE 3-RELATED"/>
    <property type="match status" value="1"/>
</dbReference>
<dbReference type="InterPro" id="IPR000313">
    <property type="entry name" value="PWWP_dom"/>
</dbReference>
<dbReference type="SMART" id="SM00293">
    <property type="entry name" value="PWWP"/>
    <property type="match status" value="1"/>
</dbReference>
<feature type="compositionally biased region" description="Basic and acidic residues" evidence="5">
    <location>
        <begin position="159"/>
        <end position="179"/>
    </location>
</feature>
<dbReference type="FunFam" id="3.40.50.150:FF:000011">
    <property type="entry name" value="DNA methyltransferase 3 alpha"/>
    <property type="match status" value="1"/>
</dbReference>
<evidence type="ECO:0000256" key="3">
    <source>
        <dbReference type="ARBA" id="ARBA00022679"/>
    </source>
</evidence>